<accession>A0A1G4WC02</accession>
<reference evidence="2" key="1">
    <citation type="submission" date="2016-10" db="EMBL/GenBank/DDBJ databases">
        <authorList>
            <person name="Varghese N."/>
            <person name="Submissions S."/>
        </authorList>
    </citation>
    <scope>NUCLEOTIDE SEQUENCE [LARGE SCALE GENOMIC DNA]</scope>
    <source>
        <strain evidence="2">UNC267MFSha1.1M11</strain>
    </source>
</reference>
<dbReference type="Proteomes" id="UP000199707">
    <property type="component" value="Unassembled WGS sequence"/>
</dbReference>
<evidence type="ECO:0000313" key="2">
    <source>
        <dbReference type="Proteomes" id="UP000199707"/>
    </source>
</evidence>
<sequence>MTTVTGNPPWRPSFFDISISRHKALKASWLRRAGVRVSRAAASARRWDASGSSGVPGSRGLGTGLAIGFVSAGLLTPGAAQPDSMVFQ</sequence>
<gene>
    <name evidence="1" type="ORF">SAMN02799620_02841</name>
</gene>
<name>A0A1G4WC02_9MYCO</name>
<dbReference type="EMBL" id="FMUB01000005">
    <property type="protein sequence ID" value="SCX20161.1"/>
    <property type="molecule type" value="Genomic_DNA"/>
</dbReference>
<proteinExistence type="predicted"/>
<evidence type="ECO:0000313" key="1">
    <source>
        <dbReference type="EMBL" id="SCX20161.1"/>
    </source>
</evidence>
<protein>
    <submittedName>
        <fullName evidence="1">Uncharacterized protein</fullName>
    </submittedName>
</protein>
<dbReference type="STRING" id="1502745.SAMN02799620_02841"/>
<dbReference type="AlphaFoldDB" id="A0A1G4WC02"/>
<organism evidence="1 2">
    <name type="scientific">Mycolicibacterium fluoranthenivorans</name>
    <dbReference type="NCBI Taxonomy" id="258505"/>
    <lineage>
        <taxon>Bacteria</taxon>
        <taxon>Bacillati</taxon>
        <taxon>Actinomycetota</taxon>
        <taxon>Actinomycetes</taxon>
        <taxon>Mycobacteriales</taxon>
        <taxon>Mycobacteriaceae</taxon>
        <taxon>Mycolicibacterium</taxon>
    </lineage>
</organism>